<keyword evidence="10" id="KW-1185">Reference proteome</keyword>
<evidence type="ECO:0000256" key="5">
    <source>
        <dbReference type="ARBA" id="ARBA00022989"/>
    </source>
</evidence>
<keyword evidence="4 7" id="KW-0812">Transmembrane</keyword>
<evidence type="ECO:0000256" key="2">
    <source>
        <dbReference type="ARBA" id="ARBA00022448"/>
    </source>
</evidence>
<dbReference type="EMBL" id="ACBY02000068">
    <property type="protein sequence ID" value="EFB74552.1"/>
    <property type="molecule type" value="Genomic_DNA"/>
</dbReference>
<comment type="subcellular location">
    <subcellularLocation>
        <location evidence="1 7">Cell membrane</location>
        <topology evidence="1 7">Multi-pass membrane protein</topology>
    </subcellularLocation>
</comment>
<evidence type="ECO:0000313" key="9">
    <source>
        <dbReference type="EMBL" id="EFB74552.1"/>
    </source>
</evidence>
<evidence type="ECO:0000256" key="4">
    <source>
        <dbReference type="ARBA" id="ARBA00022692"/>
    </source>
</evidence>
<feature type="transmembrane region" description="Helical" evidence="7">
    <location>
        <begin position="280"/>
        <end position="302"/>
    </location>
</feature>
<proteinExistence type="inferred from homology"/>
<dbReference type="GO" id="GO:0055085">
    <property type="term" value="P:transmembrane transport"/>
    <property type="evidence" value="ECO:0007669"/>
    <property type="project" value="InterPro"/>
</dbReference>
<feature type="transmembrane region" description="Helical" evidence="7">
    <location>
        <begin position="87"/>
        <end position="106"/>
    </location>
</feature>
<dbReference type="PROSITE" id="PS50928">
    <property type="entry name" value="ABC_TM1"/>
    <property type="match status" value="1"/>
</dbReference>
<dbReference type="PANTHER" id="PTHR30193:SF37">
    <property type="entry name" value="INNER MEMBRANE ABC TRANSPORTER PERMEASE PROTEIN YCJO"/>
    <property type="match status" value="1"/>
</dbReference>
<dbReference type="InterPro" id="IPR000515">
    <property type="entry name" value="MetI-like"/>
</dbReference>
<feature type="domain" description="ABC transmembrane type-1" evidence="8">
    <location>
        <begin position="81"/>
        <end position="301"/>
    </location>
</feature>
<protein>
    <submittedName>
        <fullName evidence="9">ABC transporter, permease protein</fullName>
    </submittedName>
</protein>
<comment type="similarity">
    <text evidence="7">Belongs to the binding-protein-dependent transport system permease family.</text>
</comment>
<dbReference type="HOGENOM" id="CLU_016047_0_2_9"/>
<accession>D1PS24</accession>
<dbReference type="PANTHER" id="PTHR30193">
    <property type="entry name" value="ABC TRANSPORTER PERMEASE PROTEIN"/>
    <property type="match status" value="1"/>
</dbReference>
<dbReference type="InterPro" id="IPR035906">
    <property type="entry name" value="MetI-like_sf"/>
</dbReference>
<reference evidence="9" key="1">
    <citation type="submission" date="2009-12" db="EMBL/GenBank/DDBJ databases">
        <authorList>
            <person name="Weinstock G."/>
            <person name="Sodergren E."/>
            <person name="Clifton S."/>
            <person name="Fulton L."/>
            <person name="Fulton B."/>
            <person name="Courtney L."/>
            <person name="Fronick C."/>
            <person name="Harrison M."/>
            <person name="Strong C."/>
            <person name="Farmer C."/>
            <person name="Delahaunty K."/>
            <person name="Markovic C."/>
            <person name="Hall O."/>
            <person name="Minx P."/>
            <person name="Tomlinson C."/>
            <person name="Mitreva M."/>
            <person name="Nelson J."/>
            <person name="Hou S."/>
            <person name="Wollam A."/>
            <person name="Pepin K.H."/>
            <person name="Johnson M."/>
            <person name="Bhonagiri V."/>
            <person name="Nash W.E."/>
            <person name="Warren W."/>
            <person name="Chinwalla A."/>
            <person name="Mardis E.R."/>
            <person name="Wilson R.K."/>
        </authorList>
    </citation>
    <scope>NUCLEOTIDE SEQUENCE [LARGE SCALE GENOMIC DNA]</scope>
    <source>
        <strain evidence="9">DSM 15176</strain>
    </source>
</reference>
<dbReference type="eggNOG" id="COG1175">
    <property type="taxonomic scope" value="Bacteria"/>
</dbReference>
<evidence type="ECO:0000256" key="7">
    <source>
        <dbReference type="RuleBase" id="RU363032"/>
    </source>
</evidence>
<sequence length="310" mass="34767">MAKQATAEKTVQKRRAPNDVNRYGALFCIPFVATFLVFSVYPVLRTFIMSFTDYKGYGKADPVMLDNYQRALTDPLFWEAFVNTLKMWGINIVLQLGLALLLTMLLNDMKYRMKGLSIFRAIFYLPNLIACTSVAFLFKTLLDWQYGSVNQVLLQFGVIQEPINWLGGSGATAQAVVGVVGAWMWFGNSFILLMAGVQGISRDYYEAATIDGAGRWTIFGRITLPLLRPIMMYVAITSLIGGLQLFDIPYLISGTKGTPGRSLYTAVFYLFNMAFTNRQMGYAAAIAFVLFAIIAVCSFIAFRLMNRKED</sequence>
<dbReference type="SUPFAM" id="SSF161098">
    <property type="entry name" value="MetI-like"/>
    <property type="match status" value="1"/>
</dbReference>
<dbReference type="Proteomes" id="UP000003438">
    <property type="component" value="Unassembled WGS sequence"/>
</dbReference>
<evidence type="ECO:0000256" key="3">
    <source>
        <dbReference type="ARBA" id="ARBA00022475"/>
    </source>
</evidence>
<evidence type="ECO:0000259" key="8">
    <source>
        <dbReference type="PROSITE" id="PS50928"/>
    </source>
</evidence>
<keyword evidence="6 7" id="KW-0472">Membrane</keyword>
<dbReference type="Gene3D" id="1.10.3720.10">
    <property type="entry name" value="MetI-like"/>
    <property type="match status" value="1"/>
</dbReference>
<keyword evidence="3" id="KW-1003">Cell membrane</keyword>
<dbReference type="Pfam" id="PF00528">
    <property type="entry name" value="BPD_transp_1"/>
    <property type="match status" value="1"/>
</dbReference>
<comment type="caution">
    <text evidence="9">The sequence shown here is derived from an EMBL/GenBank/DDBJ whole genome shotgun (WGS) entry which is preliminary data.</text>
</comment>
<feature type="transmembrane region" description="Helical" evidence="7">
    <location>
        <begin position="23"/>
        <end position="44"/>
    </location>
</feature>
<organism evidence="9 10">
    <name type="scientific">Subdoligranulum variabile DSM 15176</name>
    <dbReference type="NCBI Taxonomy" id="411471"/>
    <lineage>
        <taxon>Bacteria</taxon>
        <taxon>Bacillati</taxon>
        <taxon>Bacillota</taxon>
        <taxon>Clostridia</taxon>
        <taxon>Eubacteriales</taxon>
        <taxon>Oscillospiraceae</taxon>
        <taxon>Subdoligranulum</taxon>
    </lineage>
</organism>
<dbReference type="InterPro" id="IPR051393">
    <property type="entry name" value="ABC_transporter_permease"/>
</dbReference>
<dbReference type="AlphaFoldDB" id="D1PS24"/>
<dbReference type="STRING" id="411471.SUBVAR_07207"/>
<feature type="transmembrane region" description="Helical" evidence="7">
    <location>
        <begin position="230"/>
        <end position="252"/>
    </location>
</feature>
<gene>
    <name evidence="9" type="ORF">SUBVAR_07207</name>
</gene>
<evidence type="ECO:0000313" key="10">
    <source>
        <dbReference type="Proteomes" id="UP000003438"/>
    </source>
</evidence>
<feature type="transmembrane region" description="Helical" evidence="7">
    <location>
        <begin position="118"/>
        <end position="138"/>
    </location>
</feature>
<keyword evidence="5 7" id="KW-1133">Transmembrane helix</keyword>
<feature type="transmembrane region" description="Helical" evidence="7">
    <location>
        <begin position="175"/>
        <end position="195"/>
    </location>
</feature>
<name>D1PS24_9FIRM</name>
<dbReference type="OrthoDB" id="9787541at2"/>
<dbReference type="GO" id="GO:0005886">
    <property type="term" value="C:plasma membrane"/>
    <property type="evidence" value="ECO:0007669"/>
    <property type="project" value="UniProtKB-SubCell"/>
</dbReference>
<evidence type="ECO:0000256" key="1">
    <source>
        <dbReference type="ARBA" id="ARBA00004651"/>
    </source>
</evidence>
<dbReference type="RefSeq" id="WP_007048552.1">
    <property type="nucleotide sequence ID" value="NZ_GG704771.1"/>
</dbReference>
<dbReference type="CDD" id="cd06261">
    <property type="entry name" value="TM_PBP2"/>
    <property type="match status" value="1"/>
</dbReference>
<keyword evidence="2 7" id="KW-0813">Transport</keyword>
<evidence type="ECO:0000256" key="6">
    <source>
        <dbReference type="ARBA" id="ARBA00023136"/>
    </source>
</evidence>